<dbReference type="SUPFAM" id="SSF82171">
    <property type="entry name" value="DPP6 N-terminal domain-like"/>
    <property type="match status" value="1"/>
</dbReference>
<organism evidence="3 4">
    <name type="scientific">Bifidobacterium catulorum</name>
    <dbReference type="NCBI Taxonomy" id="1630173"/>
    <lineage>
        <taxon>Bacteria</taxon>
        <taxon>Bacillati</taxon>
        <taxon>Actinomycetota</taxon>
        <taxon>Actinomycetes</taxon>
        <taxon>Bifidobacteriales</taxon>
        <taxon>Bifidobacteriaceae</taxon>
        <taxon>Bifidobacterium</taxon>
    </lineage>
</organism>
<reference evidence="3 4" key="1">
    <citation type="journal article" date="2018" name="Int. J. Syst. Evol. Microbiol.">
        <title>Bifidobacterium catulorum sp. nov., a novel taxon from the faeces of the baby common marmoset (Callithrix jacchus).</title>
        <authorList>
            <person name="Modesto M."/>
            <person name="Michelini S."/>
            <person name="Oki K."/>
            <person name="Biavati B."/>
            <person name="Watanabe K."/>
            <person name="Mattarelli P."/>
        </authorList>
    </citation>
    <scope>NUCLEOTIDE SEQUENCE [LARGE SCALE GENOMIC DNA]</scope>
    <source>
        <strain evidence="3 4">MRM 8.19</strain>
    </source>
</reference>
<keyword evidence="1" id="KW-1133">Transmembrane helix</keyword>
<comment type="caution">
    <text evidence="3">The sequence shown here is derived from an EMBL/GenBank/DDBJ whole genome shotgun (WGS) entry which is preliminary data.</text>
</comment>
<gene>
    <name evidence="3" type="ORF">DF200_08625</name>
</gene>
<dbReference type="OrthoDB" id="4565246at2"/>
<accession>A0A2U2MQY0</accession>
<protein>
    <submittedName>
        <fullName evidence="3">Uncharacterized protein</fullName>
    </submittedName>
</protein>
<feature type="signal peptide" evidence="2">
    <location>
        <begin position="1"/>
        <end position="37"/>
    </location>
</feature>
<keyword evidence="1" id="KW-0812">Transmembrane</keyword>
<sequence length="525" mass="55236">MLDGRLRRSAASALAAVLMLVGMLVAAVMAPVAPSHAASSDSSAAGVGEPVSDGAISSKDDGLTFEGTVSPTFSLADSAGLYGFVAVMSSPDGKTAYVRQGGHVYVVDVPSRTVRTEITFTSSMTGDVSLSDDGSRLYVVDAGTVKVFDTASMKQIGSFGSRLTMVVVSEDGQTAYAPVAAKGGNVETGPAQYDLYSYDIASGRGKRLFALTNASVSYLPAFSSKTGLIYAYFYREHNQDSAFGTINVKTGDIRVLKTASEGLSADMSLELSDDGGTLAYISGAKQVTVIDVRTGERRVLDMPFTPQTFALSRTGKRLVVSNNAIGQRHSDGRVEAFDLSKGVAKAETVTDAIATNIIPMMIEDDRNVMYGGMGNRESTDGEVQQLNLNTGRQQSGVLIYDPKGSAYEDQPYPYSPIGPRKLSITQSGDGGRMLVLAMHTRNDDSLFLSVLRLPKSVAGGDDSSQVKAKDEGNGDDGPSIAMIAGICAGVATAGVVGVGVILAVRLRRGPDRAGIHARNPHRRRH</sequence>
<dbReference type="AlphaFoldDB" id="A0A2U2MQY0"/>
<feature type="chain" id="PRO_5015631270" evidence="2">
    <location>
        <begin position="38"/>
        <end position="525"/>
    </location>
</feature>
<evidence type="ECO:0000313" key="3">
    <source>
        <dbReference type="EMBL" id="PWG59250.1"/>
    </source>
</evidence>
<name>A0A2U2MQY0_9BIFI</name>
<proteinExistence type="predicted"/>
<evidence type="ECO:0000256" key="2">
    <source>
        <dbReference type="SAM" id="SignalP"/>
    </source>
</evidence>
<evidence type="ECO:0000313" key="4">
    <source>
        <dbReference type="Proteomes" id="UP000245753"/>
    </source>
</evidence>
<dbReference type="InterPro" id="IPR015943">
    <property type="entry name" value="WD40/YVTN_repeat-like_dom_sf"/>
</dbReference>
<dbReference type="Gene3D" id="2.130.10.10">
    <property type="entry name" value="YVTN repeat-like/Quinoprotein amine dehydrogenase"/>
    <property type="match status" value="2"/>
</dbReference>
<keyword evidence="1" id="KW-0472">Membrane</keyword>
<dbReference type="RefSeq" id="WP_109137872.1">
    <property type="nucleotide sequence ID" value="NZ_QFFN01000029.1"/>
</dbReference>
<feature type="transmembrane region" description="Helical" evidence="1">
    <location>
        <begin position="480"/>
        <end position="504"/>
    </location>
</feature>
<dbReference type="EMBL" id="QFFN01000029">
    <property type="protein sequence ID" value="PWG59250.1"/>
    <property type="molecule type" value="Genomic_DNA"/>
</dbReference>
<evidence type="ECO:0000256" key="1">
    <source>
        <dbReference type="SAM" id="Phobius"/>
    </source>
</evidence>
<keyword evidence="4" id="KW-1185">Reference proteome</keyword>
<dbReference type="Proteomes" id="UP000245753">
    <property type="component" value="Unassembled WGS sequence"/>
</dbReference>
<keyword evidence="2" id="KW-0732">Signal</keyword>